<dbReference type="PANTHER" id="PTHR18895:SF74">
    <property type="entry name" value="MTRF1L RELEASE FACTOR GLUTAMINE METHYLTRANSFERASE"/>
    <property type="match status" value="1"/>
</dbReference>
<dbReference type="EC" id="2.1.1.297" evidence="5"/>
<feature type="binding site" evidence="5">
    <location>
        <position position="188"/>
    </location>
    <ligand>
        <name>S-adenosyl-L-methionine</name>
        <dbReference type="ChEBI" id="CHEBI:59789"/>
    </ligand>
</feature>
<feature type="domain" description="Methyltransferase small" evidence="6">
    <location>
        <begin position="114"/>
        <end position="195"/>
    </location>
</feature>
<dbReference type="InterPro" id="IPR004556">
    <property type="entry name" value="HemK-like"/>
</dbReference>
<feature type="binding site" evidence="5">
    <location>
        <position position="172"/>
    </location>
    <ligand>
        <name>S-adenosyl-L-methionine</name>
        <dbReference type="ChEBI" id="CHEBI:59789"/>
    </ligand>
</feature>
<keyword evidence="1 5" id="KW-0489">Methyltransferase</keyword>
<comment type="catalytic activity">
    <reaction evidence="4 5">
        <text>L-glutaminyl-[peptide chain release factor] + S-adenosyl-L-methionine = N(5)-methyl-L-glutaminyl-[peptide chain release factor] + S-adenosyl-L-homocysteine + H(+)</text>
        <dbReference type="Rhea" id="RHEA:42896"/>
        <dbReference type="Rhea" id="RHEA-COMP:10271"/>
        <dbReference type="Rhea" id="RHEA-COMP:10272"/>
        <dbReference type="ChEBI" id="CHEBI:15378"/>
        <dbReference type="ChEBI" id="CHEBI:30011"/>
        <dbReference type="ChEBI" id="CHEBI:57856"/>
        <dbReference type="ChEBI" id="CHEBI:59789"/>
        <dbReference type="ChEBI" id="CHEBI:61891"/>
        <dbReference type="EC" id="2.1.1.297"/>
    </reaction>
</comment>
<keyword evidence="3 5" id="KW-0949">S-adenosyl-L-methionine</keyword>
<dbReference type="NCBIfam" id="TIGR03534">
    <property type="entry name" value="RF_mod_PrmC"/>
    <property type="match status" value="1"/>
</dbReference>
<gene>
    <name evidence="5" type="primary">prmC</name>
    <name evidence="8" type="ORF">ABW99_18635</name>
</gene>
<comment type="similarity">
    <text evidence="5">Belongs to the protein N5-glutamine methyltransferase family. PrmC subfamily.</text>
</comment>
<dbReference type="Pfam" id="PF17827">
    <property type="entry name" value="PrmC_N"/>
    <property type="match status" value="1"/>
</dbReference>
<dbReference type="InterPro" id="IPR040758">
    <property type="entry name" value="PrmC_N"/>
</dbReference>
<dbReference type="SUPFAM" id="SSF53335">
    <property type="entry name" value="S-adenosyl-L-methionine-dependent methyltransferases"/>
    <property type="match status" value="1"/>
</dbReference>
<organism evidence="8 9">
    <name type="scientific">Pandoraea thiooxydans</name>
    <dbReference type="NCBI Taxonomy" id="445709"/>
    <lineage>
        <taxon>Bacteria</taxon>
        <taxon>Pseudomonadati</taxon>
        <taxon>Pseudomonadota</taxon>
        <taxon>Betaproteobacteria</taxon>
        <taxon>Burkholderiales</taxon>
        <taxon>Burkholderiaceae</taxon>
        <taxon>Pandoraea</taxon>
    </lineage>
</organism>
<name>A0A0G3EX24_9BURK</name>
<evidence type="ECO:0000256" key="1">
    <source>
        <dbReference type="ARBA" id="ARBA00022603"/>
    </source>
</evidence>
<dbReference type="AlphaFoldDB" id="A0A0G3EX24"/>
<accession>A0A0G3EX24</accession>
<feature type="domain" description="Release factor glutamine methyltransferase N-terminal" evidence="7">
    <location>
        <begin position="13"/>
        <end position="75"/>
    </location>
</feature>
<dbReference type="InterPro" id="IPR002052">
    <property type="entry name" value="DNA_methylase_N6_adenine_CS"/>
</dbReference>
<evidence type="ECO:0000259" key="7">
    <source>
        <dbReference type="Pfam" id="PF17827"/>
    </source>
</evidence>
<dbReference type="PROSITE" id="PS00092">
    <property type="entry name" value="N6_MTASE"/>
    <property type="match status" value="1"/>
</dbReference>
<keyword evidence="9" id="KW-1185">Reference proteome</keyword>
<dbReference type="Proteomes" id="UP000036700">
    <property type="component" value="Chromosome"/>
</dbReference>
<dbReference type="PATRIC" id="fig|445709.3.peg.3922"/>
<feature type="binding site" evidence="5">
    <location>
        <position position="145"/>
    </location>
    <ligand>
        <name>S-adenosyl-L-methionine</name>
        <dbReference type="ChEBI" id="CHEBI:59789"/>
    </ligand>
</feature>
<dbReference type="Pfam" id="PF05175">
    <property type="entry name" value="MTS"/>
    <property type="match status" value="1"/>
</dbReference>
<feature type="binding site" evidence="5">
    <location>
        <begin position="122"/>
        <end position="126"/>
    </location>
    <ligand>
        <name>S-adenosyl-L-methionine</name>
        <dbReference type="ChEBI" id="CHEBI:59789"/>
    </ligand>
</feature>
<dbReference type="HAMAP" id="MF_02126">
    <property type="entry name" value="RF_methyltr_PrmC"/>
    <property type="match status" value="1"/>
</dbReference>
<sequence length="289" mass="30643">MNVRAGPPAATVAALLQDSPLPALEARILLGHALGWTRTQLITRDRDALPAAAVAAFRQLEARRLGGEPIAYLTGQREFYGLSLIVTPDVLIPRPETELLVELALARCRELRTDAPRVLDLGTGSGAIALAIAHACPSAQVTAIDRSGAALAVARANAQRLGLALTLLESDWYGALTDQPAFDVIVANPPYIRAGDPHLSAGDLRHEPTHALTDGHDGLSALRTIVNGAPTHLAEAGWLLCEHGYDQAGAVRDLLHRAGFTDVFSARDLAGIERVSGARLASARKTEIR</sequence>
<dbReference type="Gene3D" id="1.10.8.10">
    <property type="entry name" value="DNA helicase RuvA subunit, C-terminal domain"/>
    <property type="match status" value="1"/>
</dbReference>
<dbReference type="OrthoDB" id="9800643at2"/>
<dbReference type="InterPro" id="IPR029063">
    <property type="entry name" value="SAM-dependent_MTases_sf"/>
</dbReference>
<dbReference type="GO" id="GO:0003676">
    <property type="term" value="F:nucleic acid binding"/>
    <property type="evidence" value="ECO:0007669"/>
    <property type="project" value="InterPro"/>
</dbReference>
<evidence type="ECO:0000313" key="8">
    <source>
        <dbReference type="EMBL" id="AKJ69922.1"/>
    </source>
</evidence>
<dbReference type="CDD" id="cd02440">
    <property type="entry name" value="AdoMet_MTases"/>
    <property type="match status" value="1"/>
</dbReference>
<dbReference type="KEGG" id="ptx:ABW99_18635"/>
<comment type="function">
    <text evidence="5">Methylates the class 1 translation termination release factors RF1/PrfA and RF2/PrfB on the glutamine residue of the universally conserved GGQ motif.</text>
</comment>
<evidence type="ECO:0000256" key="3">
    <source>
        <dbReference type="ARBA" id="ARBA00022691"/>
    </source>
</evidence>
<evidence type="ECO:0000256" key="5">
    <source>
        <dbReference type="HAMAP-Rule" id="MF_02126"/>
    </source>
</evidence>
<feature type="binding site" evidence="5">
    <location>
        <begin position="188"/>
        <end position="191"/>
    </location>
    <ligand>
        <name>substrate</name>
    </ligand>
</feature>
<evidence type="ECO:0000256" key="2">
    <source>
        <dbReference type="ARBA" id="ARBA00022679"/>
    </source>
</evidence>
<dbReference type="InterPro" id="IPR050320">
    <property type="entry name" value="N5-glutamine_MTase"/>
</dbReference>
<keyword evidence="2 5" id="KW-0808">Transferase</keyword>
<dbReference type="GO" id="GO:0102559">
    <property type="term" value="F:peptide chain release factor N(5)-glutamine methyltransferase activity"/>
    <property type="evidence" value="ECO:0007669"/>
    <property type="project" value="UniProtKB-EC"/>
</dbReference>
<evidence type="ECO:0000313" key="9">
    <source>
        <dbReference type="Proteomes" id="UP000036700"/>
    </source>
</evidence>
<reference evidence="9" key="1">
    <citation type="submission" date="2015-06" db="EMBL/GenBank/DDBJ databases">
        <authorList>
            <person name="Lim Y.L."/>
            <person name="Ee R."/>
            <person name="Yong D."/>
            <person name="How K.Y."/>
            <person name="Yin W.F."/>
            <person name="Chan K.G."/>
        </authorList>
    </citation>
    <scope>NUCLEOTIDE SEQUENCE [LARGE SCALE GENOMIC DNA]</scope>
    <source>
        <strain evidence="9">DSM 25325</strain>
    </source>
</reference>
<proteinExistence type="inferred from homology"/>
<dbReference type="FunFam" id="3.40.50.150:FF:000053">
    <property type="entry name" value="Release factor glutamine methyltransferase"/>
    <property type="match status" value="1"/>
</dbReference>
<dbReference type="GO" id="GO:0032259">
    <property type="term" value="P:methylation"/>
    <property type="evidence" value="ECO:0007669"/>
    <property type="project" value="UniProtKB-KW"/>
</dbReference>
<dbReference type="Gene3D" id="3.40.50.150">
    <property type="entry name" value="Vaccinia Virus protein VP39"/>
    <property type="match status" value="1"/>
</dbReference>
<dbReference type="InterPro" id="IPR007848">
    <property type="entry name" value="Small_mtfrase_dom"/>
</dbReference>
<evidence type="ECO:0000256" key="4">
    <source>
        <dbReference type="ARBA" id="ARBA00048391"/>
    </source>
</evidence>
<dbReference type="PANTHER" id="PTHR18895">
    <property type="entry name" value="HEMK METHYLTRANSFERASE"/>
    <property type="match status" value="1"/>
</dbReference>
<dbReference type="STRING" id="445709.ABW99_18635"/>
<evidence type="ECO:0000259" key="6">
    <source>
        <dbReference type="Pfam" id="PF05175"/>
    </source>
</evidence>
<dbReference type="NCBIfam" id="TIGR00536">
    <property type="entry name" value="hemK_fam"/>
    <property type="match status" value="1"/>
</dbReference>
<dbReference type="EMBL" id="CP011568">
    <property type="protein sequence ID" value="AKJ69922.1"/>
    <property type="molecule type" value="Genomic_DNA"/>
</dbReference>
<protein>
    <recommendedName>
        <fullName evidence="5">Release factor glutamine methyltransferase</fullName>
        <shortName evidence="5">RF MTase</shortName>
        <ecNumber evidence="5">2.1.1.297</ecNumber>
    </recommendedName>
    <alternativeName>
        <fullName evidence="5">N5-glutamine methyltransferase PrmC</fullName>
    </alternativeName>
    <alternativeName>
        <fullName evidence="5">Protein-(glutamine-N5) MTase PrmC</fullName>
    </alternativeName>
    <alternativeName>
        <fullName evidence="5">Protein-glutamine N-methyltransferase PrmC</fullName>
    </alternativeName>
</protein>
<dbReference type="InterPro" id="IPR019874">
    <property type="entry name" value="RF_methyltr_PrmC"/>
</dbReference>
<dbReference type="RefSeq" id="WP_047215829.1">
    <property type="nucleotide sequence ID" value="NZ_CP011568.3"/>
</dbReference>